<dbReference type="InterPro" id="IPR052420">
    <property type="entry name" value="Espin/Espin-like"/>
</dbReference>
<dbReference type="PANTHER" id="PTHR24153">
    <property type="entry name" value="ESPIN"/>
    <property type="match status" value="1"/>
</dbReference>
<dbReference type="GO" id="GO:0051017">
    <property type="term" value="P:actin filament bundle assembly"/>
    <property type="evidence" value="ECO:0007669"/>
    <property type="project" value="TreeGrafter"/>
</dbReference>
<dbReference type="PANTHER" id="PTHR24153:SF0">
    <property type="entry name" value="ESPIN-LIKE PROTEIN"/>
    <property type="match status" value="1"/>
</dbReference>
<dbReference type="GO" id="GO:0005737">
    <property type="term" value="C:cytoplasm"/>
    <property type="evidence" value="ECO:0007669"/>
    <property type="project" value="TreeGrafter"/>
</dbReference>
<keyword evidence="1" id="KW-0677">Repeat</keyword>
<protein>
    <submittedName>
        <fullName evidence="4">Uncharacterized protein</fullName>
    </submittedName>
</protein>
<evidence type="ECO:0000256" key="3">
    <source>
        <dbReference type="SAM" id="MobiDB-lite"/>
    </source>
</evidence>
<feature type="region of interest" description="Disordered" evidence="3">
    <location>
        <begin position="733"/>
        <end position="844"/>
    </location>
</feature>
<evidence type="ECO:0000256" key="1">
    <source>
        <dbReference type="ARBA" id="ARBA00022737"/>
    </source>
</evidence>
<gene>
    <name evidence="4" type="ORF">CRENBAI_021100</name>
</gene>
<dbReference type="AlphaFoldDB" id="A0AAV9S3T2"/>
<proteinExistence type="predicted"/>
<feature type="compositionally biased region" description="Basic residues" evidence="3">
    <location>
        <begin position="807"/>
        <end position="816"/>
    </location>
</feature>
<feature type="region of interest" description="Disordered" evidence="3">
    <location>
        <begin position="617"/>
        <end position="647"/>
    </location>
</feature>
<reference evidence="4 5" key="1">
    <citation type="submission" date="2021-06" db="EMBL/GenBank/DDBJ databases">
        <authorList>
            <person name="Palmer J.M."/>
        </authorList>
    </citation>
    <scope>NUCLEOTIDE SEQUENCE [LARGE SCALE GENOMIC DNA]</scope>
    <source>
        <strain evidence="4 5">MEX-2019</strain>
        <tissue evidence="4">Muscle</tissue>
    </source>
</reference>
<dbReference type="Proteomes" id="UP001311232">
    <property type="component" value="Unassembled WGS sequence"/>
</dbReference>
<keyword evidence="2" id="KW-0040">ANK repeat</keyword>
<evidence type="ECO:0000313" key="5">
    <source>
        <dbReference type="Proteomes" id="UP001311232"/>
    </source>
</evidence>
<evidence type="ECO:0000256" key="2">
    <source>
        <dbReference type="ARBA" id="ARBA00023043"/>
    </source>
</evidence>
<organism evidence="4 5">
    <name type="scientific">Crenichthys baileyi</name>
    <name type="common">White River springfish</name>
    <dbReference type="NCBI Taxonomy" id="28760"/>
    <lineage>
        <taxon>Eukaryota</taxon>
        <taxon>Metazoa</taxon>
        <taxon>Chordata</taxon>
        <taxon>Craniata</taxon>
        <taxon>Vertebrata</taxon>
        <taxon>Euteleostomi</taxon>
        <taxon>Actinopterygii</taxon>
        <taxon>Neopterygii</taxon>
        <taxon>Teleostei</taxon>
        <taxon>Neoteleostei</taxon>
        <taxon>Acanthomorphata</taxon>
        <taxon>Ovalentaria</taxon>
        <taxon>Atherinomorphae</taxon>
        <taxon>Cyprinodontiformes</taxon>
        <taxon>Goodeidae</taxon>
        <taxon>Crenichthys</taxon>
    </lineage>
</organism>
<name>A0AAV9S3T2_9TELE</name>
<evidence type="ECO:0000313" key="4">
    <source>
        <dbReference type="EMBL" id="KAK5615862.1"/>
    </source>
</evidence>
<dbReference type="EMBL" id="JAHHUM010000922">
    <property type="protein sequence ID" value="KAK5615862.1"/>
    <property type="molecule type" value="Genomic_DNA"/>
</dbReference>
<comment type="caution">
    <text evidence="4">The sequence shown here is derived from an EMBL/GenBank/DDBJ whole genome shotgun (WGS) entry which is preliminary data.</text>
</comment>
<sequence>MLERVLNKWPEIMRQCHIFSTAGTPDRSIEVLTPVEEDIKVKPTVLFHCSKEDYYRSLSEECRDSQSSNKHMDSLKQPDCEEPPQSRYPQPAPASPLSSAPETAIAKRIEQVQITASIIKGFNQSKAAGSERSVSADKTFPETNLLAERKLLGDMKNIKSLKESGMSGVFTGQANKMVVLPTEEANLSDIDYLVPTHDEKGCPIAEWKRQVMVRQLQARLLDEEDQRRKENGNRYAKVSWRYSQAHNAILGPSGELLTEDDLIYLEQQIANVSLQRNCEGYELELARLAEELRHILPAPIVNITVNTQFRNFKTQVPLPVWCGRISGIVKSMSLLMTNLTDQPYCKMPNTELITVFSQAPDRQISNRVRRESIEDEINQFGVSVRTLRSNFEKQSTSLSDHPEEGIRFCPSIQLEDTNLDQQLRELKPAAETDQNSDSGIDNENDENIADVQETISLRKERIVVLFLGHWKKSAYAVTLRSRDAVKRKMSNNQGTKNEYGSGRTDSTESDESVMINSSLGHFFKQRSAVNKMLGNWRKMISSVPSRQIRSLHAGVLRYTNPDRMFPPNLDLADGRQESARDRWVQQQIEEVMRHLPADLEVLPSPLLLEQMEREAVQRHSPPAPLVAHPDLAEKPTSSSRRKKRRCGAPSCFSASEEESTMAMAAVMSGAVVSLPADVKAAASIPAFWSATAPSPRLVVAPPMLSSLAPVRGSVATPGELEERLRFMLARLRASGGPSSPHQGSVAAEQPTSGLQVSAAAEQPTPGLQGAATEQPMPGLQNAAAAQPSPRLQSAAIVLPKSASTSSTRRRGRRKRNTSAQVIGGPGDASAQVIEGPGDTSAPET</sequence>
<feature type="compositionally biased region" description="Basic and acidic residues" evidence="3">
    <location>
        <begin position="65"/>
        <end position="79"/>
    </location>
</feature>
<keyword evidence="5" id="KW-1185">Reference proteome</keyword>
<feature type="region of interest" description="Disordered" evidence="3">
    <location>
        <begin position="488"/>
        <end position="509"/>
    </location>
</feature>
<accession>A0AAV9S3T2</accession>
<feature type="region of interest" description="Disordered" evidence="3">
    <location>
        <begin position="65"/>
        <end position="101"/>
    </location>
</feature>
<dbReference type="GO" id="GO:0051015">
    <property type="term" value="F:actin filament binding"/>
    <property type="evidence" value="ECO:0007669"/>
    <property type="project" value="TreeGrafter"/>
</dbReference>